<dbReference type="InterPro" id="IPR008927">
    <property type="entry name" value="6-PGluconate_DH-like_C_sf"/>
</dbReference>
<comment type="similarity">
    <text evidence="3">Belongs to the UDP-glucose/GDP-mannose dehydrogenase family.</text>
</comment>
<dbReference type="PIRSF" id="PIRSF500136">
    <property type="entry name" value="UDP_ManNAc_DH"/>
    <property type="match status" value="1"/>
</dbReference>
<accession>A0A2W0H399</accession>
<dbReference type="Gene3D" id="3.40.50.720">
    <property type="entry name" value="NAD(P)-binding Rossmann-like Domain"/>
    <property type="match status" value="2"/>
</dbReference>
<dbReference type="InterPro" id="IPR017476">
    <property type="entry name" value="UDP-Glc/GDP-Man"/>
</dbReference>
<dbReference type="EMBL" id="PDOF01000003">
    <property type="protein sequence ID" value="PYZ96284.1"/>
    <property type="molecule type" value="Genomic_DNA"/>
</dbReference>
<dbReference type="InterPro" id="IPR001732">
    <property type="entry name" value="UDP-Glc/GDP-Man_DH_N"/>
</dbReference>
<dbReference type="Pfam" id="PF03721">
    <property type="entry name" value="UDPG_MGDP_dh_N"/>
    <property type="match status" value="1"/>
</dbReference>
<evidence type="ECO:0000256" key="2">
    <source>
        <dbReference type="ARBA" id="ARBA00023027"/>
    </source>
</evidence>
<dbReference type="AlphaFoldDB" id="A0A2W0H399"/>
<dbReference type="GO" id="GO:0000271">
    <property type="term" value="P:polysaccharide biosynthetic process"/>
    <property type="evidence" value="ECO:0007669"/>
    <property type="project" value="InterPro"/>
</dbReference>
<dbReference type="PANTHER" id="PTHR43491">
    <property type="entry name" value="UDP-N-ACETYL-D-MANNOSAMINE DEHYDROGENASE"/>
    <property type="match status" value="1"/>
</dbReference>
<dbReference type="PANTHER" id="PTHR43491:SF1">
    <property type="entry name" value="UDP-N-ACETYL-D-MANNOSAMINE DEHYDROGENASE"/>
    <property type="match status" value="1"/>
</dbReference>
<dbReference type="Proteomes" id="UP000248066">
    <property type="component" value="Unassembled WGS sequence"/>
</dbReference>
<dbReference type="GO" id="GO:0016628">
    <property type="term" value="F:oxidoreductase activity, acting on the CH-CH group of donors, NAD or NADP as acceptor"/>
    <property type="evidence" value="ECO:0007669"/>
    <property type="project" value="InterPro"/>
</dbReference>
<evidence type="ECO:0000259" key="4">
    <source>
        <dbReference type="SMART" id="SM00984"/>
    </source>
</evidence>
<keyword evidence="6" id="KW-1185">Reference proteome</keyword>
<dbReference type="GO" id="GO:0016616">
    <property type="term" value="F:oxidoreductase activity, acting on the CH-OH group of donors, NAD or NADP as acceptor"/>
    <property type="evidence" value="ECO:0007669"/>
    <property type="project" value="InterPro"/>
</dbReference>
<gene>
    <name evidence="5" type="ORF">CR205_15975</name>
</gene>
<protein>
    <submittedName>
        <fullName evidence="5">UDP-N-acetyl-D-glucosamine dehydrogenase</fullName>
    </submittedName>
</protein>
<evidence type="ECO:0000313" key="6">
    <source>
        <dbReference type="Proteomes" id="UP000248066"/>
    </source>
</evidence>
<dbReference type="GO" id="GO:0051287">
    <property type="term" value="F:NAD binding"/>
    <property type="evidence" value="ECO:0007669"/>
    <property type="project" value="InterPro"/>
</dbReference>
<dbReference type="Pfam" id="PF00984">
    <property type="entry name" value="UDPG_MGDP_dh"/>
    <property type="match status" value="1"/>
</dbReference>
<proteinExistence type="inferred from homology"/>
<sequence>MKEQLKQKFANHDAKVAVVGLGYVGLPLAVEIAEQGHIVHGVDVSTEKVDSLNNKESYVLDVKSEKLSELVGRNLLPTTDFSVLADADAISICVPTPLNKTKDPDASYINAVVEQIIKHMTSGTLIVLESTTYPGTTEELIKHVIEEQTSFKAGEDFFLCFSPERVDPGNKEFNTKNTPKVIGGVTPDCLELGVELYGSFLENLVPVSSTNVAEMVKLLENTFRSVNIGLVNELTLMCDRMGINVWEVIDAAATKPFGYMPFYPGPGIGGHCIPLDPMYLSWKAKMFDFYNRFIELASDVNGNMPRYVLSQIGDILNDQEKSIKNANILMLGVAYKKDIDDLRESPALEIYKLLEEKGAALSFHDPFVETFRNGDEVVSSVELTKEALEKADLVVIATNHTPVDYQFVVDNASVVYDTRNATKHLGESKNTILLGGEQNENPLAHLNY</sequence>
<evidence type="ECO:0000256" key="1">
    <source>
        <dbReference type="ARBA" id="ARBA00023002"/>
    </source>
</evidence>
<organism evidence="5 6">
    <name type="scientific">Alteribacter lacisalsi</name>
    <dbReference type="NCBI Taxonomy" id="2045244"/>
    <lineage>
        <taxon>Bacteria</taxon>
        <taxon>Bacillati</taxon>
        <taxon>Bacillota</taxon>
        <taxon>Bacilli</taxon>
        <taxon>Bacillales</taxon>
        <taxon>Bacillaceae</taxon>
        <taxon>Alteribacter</taxon>
    </lineage>
</organism>
<feature type="domain" description="UDP-glucose/GDP-mannose dehydrogenase C-terminal" evidence="4">
    <location>
        <begin position="329"/>
        <end position="424"/>
    </location>
</feature>
<keyword evidence="1" id="KW-0560">Oxidoreductase</keyword>
<dbReference type="InterPro" id="IPR036291">
    <property type="entry name" value="NAD(P)-bd_dom_sf"/>
</dbReference>
<dbReference type="InterPro" id="IPR014027">
    <property type="entry name" value="UDP-Glc/GDP-Man_DH_C"/>
</dbReference>
<dbReference type="SUPFAM" id="SSF52413">
    <property type="entry name" value="UDP-glucose/GDP-mannose dehydrogenase C-terminal domain"/>
    <property type="match status" value="1"/>
</dbReference>
<comment type="caution">
    <text evidence="5">The sequence shown here is derived from an EMBL/GenBank/DDBJ whole genome shotgun (WGS) entry which is preliminary data.</text>
</comment>
<dbReference type="SUPFAM" id="SSF48179">
    <property type="entry name" value="6-phosphogluconate dehydrogenase C-terminal domain-like"/>
    <property type="match status" value="1"/>
</dbReference>
<dbReference type="SMART" id="SM00984">
    <property type="entry name" value="UDPG_MGDP_dh_C"/>
    <property type="match status" value="1"/>
</dbReference>
<dbReference type="Pfam" id="PF03720">
    <property type="entry name" value="UDPG_MGDP_dh_C"/>
    <property type="match status" value="1"/>
</dbReference>
<dbReference type="InterPro" id="IPR036220">
    <property type="entry name" value="UDP-Glc/GDP-Man_DH_C_sf"/>
</dbReference>
<dbReference type="PIRSF" id="PIRSF000124">
    <property type="entry name" value="UDPglc_GDPman_dh"/>
    <property type="match status" value="1"/>
</dbReference>
<evidence type="ECO:0000256" key="3">
    <source>
        <dbReference type="PIRNR" id="PIRNR000124"/>
    </source>
</evidence>
<evidence type="ECO:0000313" key="5">
    <source>
        <dbReference type="EMBL" id="PYZ96284.1"/>
    </source>
</evidence>
<dbReference type="SUPFAM" id="SSF51735">
    <property type="entry name" value="NAD(P)-binding Rossmann-fold domains"/>
    <property type="match status" value="1"/>
</dbReference>
<dbReference type="InterPro" id="IPR014026">
    <property type="entry name" value="UDP-Glc/GDP-Man_DH_dimer"/>
</dbReference>
<reference evidence="5 6" key="1">
    <citation type="submission" date="2017-10" db="EMBL/GenBank/DDBJ databases">
        <title>Bacillus sp. nov., a halophilic bacterium isolated from a Yangshapao Lake.</title>
        <authorList>
            <person name="Wang H."/>
        </authorList>
    </citation>
    <scope>NUCLEOTIDE SEQUENCE [LARGE SCALE GENOMIC DNA]</scope>
    <source>
        <strain evidence="5 6">YSP-3</strain>
    </source>
</reference>
<dbReference type="NCBIfam" id="TIGR03026">
    <property type="entry name" value="NDP-sugDHase"/>
    <property type="match status" value="1"/>
</dbReference>
<name>A0A2W0H399_9BACI</name>
<dbReference type="InterPro" id="IPR028359">
    <property type="entry name" value="UDP_ManNAc/GlcNAc_DH"/>
</dbReference>
<dbReference type="OrthoDB" id="9803238at2"/>
<keyword evidence="2" id="KW-0520">NAD</keyword>